<sequence length="117" mass="12636">MSMTFFGASFDAHDAARAARFWAAALDRKVADGADEHDAVVEAGDPGNGPRLAFHKVPEAKSTKNRFHPDLITGDYEGETERLLALGATKLNEVERGGARWTTFADVEGNEFDLIAG</sequence>
<gene>
    <name evidence="2" type="ORF">SO3561_10042</name>
</gene>
<dbReference type="AlphaFoldDB" id="A0A250VWL4"/>
<accession>A0A250VWL4</accession>
<evidence type="ECO:0000313" key="3">
    <source>
        <dbReference type="Proteomes" id="UP000217446"/>
    </source>
</evidence>
<dbReference type="InterPro" id="IPR029068">
    <property type="entry name" value="Glyas_Bleomycin-R_OHBP_Dase"/>
</dbReference>
<dbReference type="RefSeq" id="WP_067385421.1">
    <property type="nucleotide sequence ID" value="NZ_BDQI01000054.1"/>
</dbReference>
<dbReference type="PANTHER" id="PTHR35908">
    <property type="entry name" value="HYPOTHETICAL FUSION PROTEIN"/>
    <property type="match status" value="1"/>
</dbReference>
<dbReference type="SUPFAM" id="SSF54593">
    <property type="entry name" value="Glyoxalase/Bleomycin resistance protein/Dihydroxybiphenyl dioxygenase"/>
    <property type="match status" value="1"/>
</dbReference>
<evidence type="ECO:0000259" key="1">
    <source>
        <dbReference type="Pfam" id="PF18029"/>
    </source>
</evidence>
<feature type="domain" description="Glyoxalase-like" evidence="1">
    <location>
        <begin position="10"/>
        <end position="115"/>
    </location>
</feature>
<evidence type="ECO:0000313" key="2">
    <source>
        <dbReference type="EMBL" id="GAX58469.1"/>
    </source>
</evidence>
<dbReference type="Pfam" id="PF18029">
    <property type="entry name" value="Glyoxalase_6"/>
    <property type="match status" value="1"/>
</dbReference>
<organism evidence="2 3">
    <name type="scientific">Streptomyces olivochromogenes</name>
    <dbReference type="NCBI Taxonomy" id="1963"/>
    <lineage>
        <taxon>Bacteria</taxon>
        <taxon>Bacillati</taxon>
        <taxon>Actinomycetota</taxon>
        <taxon>Actinomycetes</taxon>
        <taxon>Kitasatosporales</taxon>
        <taxon>Streptomycetaceae</taxon>
        <taxon>Streptomyces</taxon>
    </lineage>
</organism>
<proteinExistence type="predicted"/>
<dbReference type="Gene3D" id="3.10.180.10">
    <property type="entry name" value="2,3-Dihydroxybiphenyl 1,2-Dioxygenase, domain 1"/>
    <property type="match status" value="1"/>
</dbReference>
<dbReference type="EMBL" id="BDQI01000054">
    <property type="protein sequence ID" value="GAX58469.1"/>
    <property type="molecule type" value="Genomic_DNA"/>
</dbReference>
<dbReference type="InterPro" id="IPR041581">
    <property type="entry name" value="Glyoxalase_6"/>
</dbReference>
<keyword evidence="3" id="KW-1185">Reference proteome</keyword>
<name>A0A250VWL4_STROL</name>
<dbReference type="Proteomes" id="UP000217446">
    <property type="component" value="Unassembled WGS sequence"/>
</dbReference>
<dbReference type="PANTHER" id="PTHR35908:SF1">
    <property type="entry name" value="CONSERVED PROTEIN"/>
    <property type="match status" value="1"/>
</dbReference>
<reference evidence="3" key="1">
    <citation type="submission" date="2017-05" db="EMBL/GenBank/DDBJ databases">
        <title>Streptomyces olivochromogenes NBRC 3561 whole genome shotgun sequence.</title>
        <authorList>
            <person name="Dohra H."/>
            <person name="Kodani S."/>
        </authorList>
    </citation>
    <scope>NUCLEOTIDE SEQUENCE [LARGE SCALE GENOMIC DNA]</scope>
    <source>
        <strain evidence="3">NBRC 3561</strain>
    </source>
</reference>
<keyword evidence="2" id="KW-0456">Lyase</keyword>
<dbReference type="GO" id="GO:0016829">
    <property type="term" value="F:lyase activity"/>
    <property type="evidence" value="ECO:0007669"/>
    <property type="project" value="UniProtKB-KW"/>
</dbReference>
<comment type="caution">
    <text evidence="2">The sequence shown here is derived from an EMBL/GenBank/DDBJ whole genome shotgun (WGS) entry which is preliminary data.</text>
</comment>
<dbReference type="STRING" id="1963.AQJ27_49665"/>
<protein>
    <submittedName>
        <fullName evidence="2">Lactoylglutathione lyase</fullName>
    </submittedName>
</protein>